<dbReference type="PANTHER" id="PTHR34610">
    <property type="entry name" value="SSL7007 PROTEIN"/>
    <property type="match status" value="1"/>
</dbReference>
<evidence type="ECO:0000313" key="3">
    <source>
        <dbReference type="Proteomes" id="UP000198672"/>
    </source>
</evidence>
<keyword evidence="3" id="KW-1185">Reference proteome</keyword>
<dbReference type="EMBL" id="FNOW01000024">
    <property type="protein sequence ID" value="SDY00504.1"/>
    <property type="molecule type" value="Genomic_DNA"/>
</dbReference>
<dbReference type="PANTHER" id="PTHR34610:SF3">
    <property type="entry name" value="SSL7007 PROTEIN"/>
    <property type="match status" value="1"/>
</dbReference>
<sequence length="92" mass="10498">MRPKFDRYISSEHRQKIICDLSAFAEWVEIPSHLVTKTYCRDPDDDKFIQTALAAQVPWLVSGDRDLLDAPALPELRILTAIDALESLRIST</sequence>
<dbReference type="InterPro" id="IPR002716">
    <property type="entry name" value="PIN_dom"/>
</dbReference>
<feature type="domain" description="PIN" evidence="1">
    <location>
        <begin position="4"/>
        <end position="66"/>
    </location>
</feature>
<protein>
    <submittedName>
        <fullName evidence="2">Putative toxin-antitoxin system toxin component, PIN family</fullName>
    </submittedName>
</protein>
<dbReference type="Pfam" id="PF13470">
    <property type="entry name" value="PIN_3"/>
    <property type="match status" value="1"/>
</dbReference>
<reference evidence="3" key="1">
    <citation type="submission" date="2016-10" db="EMBL/GenBank/DDBJ databases">
        <authorList>
            <person name="Varghese N."/>
            <person name="Submissions S."/>
        </authorList>
    </citation>
    <scope>NUCLEOTIDE SEQUENCE [LARGE SCALE GENOMIC DNA]</scope>
    <source>
        <strain evidence="3">DSM 173</strain>
    </source>
</reference>
<proteinExistence type="predicted"/>
<evidence type="ECO:0000259" key="1">
    <source>
        <dbReference type="Pfam" id="PF13470"/>
    </source>
</evidence>
<dbReference type="InterPro" id="IPR002850">
    <property type="entry name" value="PIN_toxin-like"/>
</dbReference>
<dbReference type="NCBIfam" id="TIGR00305">
    <property type="entry name" value="putative toxin-antitoxin system toxin component, PIN family"/>
    <property type="match status" value="1"/>
</dbReference>
<name>A0A1H3GDD5_ALLWA</name>
<evidence type="ECO:0000313" key="2">
    <source>
        <dbReference type="EMBL" id="SDY00504.1"/>
    </source>
</evidence>
<dbReference type="STRING" id="61595.SAMN05421644_1241"/>
<dbReference type="Proteomes" id="UP000198672">
    <property type="component" value="Unassembled WGS sequence"/>
</dbReference>
<gene>
    <name evidence="2" type="ORF">SAMN05421644_1241</name>
</gene>
<organism evidence="2 3">
    <name type="scientific">Allochromatium warmingii</name>
    <name type="common">Chromatium warmingii</name>
    <dbReference type="NCBI Taxonomy" id="61595"/>
    <lineage>
        <taxon>Bacteria</taxon>
        <taxon>Pseudomonadati</taxon>
        <taxon>Pseudomonadota</taxon>
        <taxon>Gammaproteobacteria</taxon>
        <taxon>Chromatiales</taxon>
        <taxon>Chromatiaceae</taxon>
        <taxon>Allochromatium</taxon>
    </lineage>
</organism>
<accession>A0A1H3GDD5</accession>
<dbReference type="AlphaFoldDB" id="A0A1H3GDD5"/>